<dbReference type="GO" id="GO:0016887">
    <property type="term" value="F:ATP hydrolysis activity"/>
    <property type="evidence" value="ECO:0007669"/>
    <property type="project" value="InterPro"/>
</dbReference>
<dbReference type="SMART" id="SM00382">
    <property type="entry name" value="AAA"/>
    <property type="match status" value="1"/>
</dbReference>
<evidence type="ECO:0000313" key="5">
    <source>
        <dbReference type="EMBL" id="SEF65140.1"/>
    </source>
</evidence>
<dbReference type="AlphaFoldDB" id="A0A1H5TQV9"/>
<dbReference type="Gene3D" id="3.40.50.300">
    <property type="entry name" value="P-loop containing nucleotide triphosphate hydrolases"/>
    <property type="match status" value="1"/>
</dbReference>
<dbReference type="GO" id="GO:0005524">
    <property type="term" value="F:ATP binding"/>
    <property type="evidence" value="ECO:0007669"/>
    <property type="project" value="UniProtKB-KW"/>
</dbReference>
<organism evidence="5 6">
    <name type="scientific">Marinobacterium lutimaris</name>
    <dbReference type="NCBI Taxonomy" id="568106"/>
    <lineage>
        <taxon>Bacteria</taxon>
        <taxon>Pseudomonadati</taxon>
        <taxon>Pseudomonadota</taxon>
        <taxon>Gammaproteobacteria</taxon>
        <taxon>Oceanospirillales</taxon>
        <taxon>Oceanospirillaceae</taxon>
        <taxon>Marinobacterium</taxon>
    </lineage>
</organism>
<dbReference type="GO" id="GO:0015697">
    <property type="term" value="P:quaternary ammonium group transport"/>
    <property type="evidence" value="ECO:0007669"/>
    <property type="project" value="UniProtKB-ARBA"/>
</dbReference>
<feature type="domain" description="ABC transporter" evidence="4">
    <location>
        <begin position="4"/>
        <end position="234"/>
    </location>
</feature>
<dbReference type="GO" id="GO:0022857">
    <property type="term" value="F:transmembrane transporter activity"/>
    <property type="evidence" value="ECO:0007669"/>
    <property type="project" value="InterPro"/>
</dbReference>
<evidence type="ECO:0000259" key="4">
    <source>
        <dbReference type="PROSITE" id="PS50893"/>
    </source>
</evidence>
<keyword evidence="6" id="KW-1185">Reference proteome</keyword>
<dbReference type="InterPro" id="IPR017871">
    <property type="entry name" value="ABC_transporter-like_CS"/>
</dbReference>
<dbReference type="InterPro" id="IPR050093">
    <property type="entry name" value="ABC_SmlMolc_Importer"/>
</dbReference>
<dbReference type="InterPro" id="IPR008995">
    <property type="entry name" value="Mo/tungstate-bd_C_term_dom"/>
</dbReference>
<dbReference type="PROSITE" id="PS50893">
    <property type="entry name" value="ABC_TRANSPORTER_2"/>
    <property type="match status" value="1"/>
</dbReference>
<dbReference type="InterPro" id="IPR027417">
    <property type="entry name" value="P-loop_NTPase"/>
</dbReference>
<dbReference type="SUPFAM" id="SSF50331">
    <property type="entry name" value="MOP-like"/>
    <property type="match status" value="1"/>
</dbReference>
<dbReference type="Proteomes" id="UP000236745">
    <property type="component" value="Unassembled WGS sequence"/>
</dbReference>
<dbReference type="Gene3D" id="2.40.50.100">
    <property type="match status" value="1"/>
</dbReference>
<dbReference type="EMBL" id="FNVQ01000001">
    <property type="protein sequence ID" value="SEF65140.1"/>
    <property type="molecule type" value="Genomic_DNA"/>
</dbReference>
<dbReference type="PANTHER" id="PTHR42781:SF4">
    <property type="entry name" value="SPERMIDINE_PUTRESCINE IMPORT ATP-BINDING PROTEIN POTA"/>
    <property type="match status" value="1"/>
</dbReference>
<keyword evidence="2" id="KW-0547">Nucleotide-binding</keyword>
<dbReference type="OrthoDB" id="9802264at2"/>
<sequence>MSYLQLSNISKHFDEYVAVDNISLSVEKGEFISLLGPSGCGKTTTLQMVAGFLNPTAGSIVLDGKNITAMKPSERGLGIVFQKYALFPHMTVLENVAFGLEMRKVGKNERLQRAREALELVHLGLFIERYPRQLSGGQQQRVALARALVINPHLLLLDEPLSNLDAKLREDMQLELHDIQRRVGTTTIMVTHDQSEALAVSDRIAVMQSGRIEQIDKPFNVYEHPKSDFVSSFLGKTNTFEGRVSHGRLQVGGQHIAVDDLKLADSSNTRFALRPEKIRFCSDAPKISGKVSNRVFLGSQWIYEVQTPLGDFLIYESNNQKHDEIQEGETVGLSWDSQDMRLIAEEPASHV</sequence>
<dbReference type="PROSITE" id="PS00211">
    <property type="entry name" value="ABC_TRANSPORTER_1"/>
    <property type="match status" value="1"/>
</dbReference>
<dbReference type="FunFam" id="3.40.50.300:FF:000425">
    <property type="entry name" value="Probable ABC transporter, ATP-binding subunit"/>
    <property type="match status" value="1"/>
</dbReference>
<keyword evidence="3 5" id="KW-0067">ATP-binding</keyword>
<evidence type="ECO:0000256" key="3">
    <source>
        <dbReference type="ARBA" id="ARBA00022840"/>
    </source>
</evidence>
<dbReference type="InterPro" id="IPR003593">
    <property type="entry name" value="AAA+_ATPase"/>
</dbReference>
<dbReference type="RefSeq" id="WP_104001171.1">
    <property type="nucleotide sequence ID" value="NZ_FNVQ01000001.1"/>
</dbReference>
<dbReference type="InterPro" id="IPR013611">
    <property type="entry name" value="Transp-assoc_OB_typ2"/>
</dbReference>
<dbReference type="GO" id="GO:0043190">
    <property type="term" value="C:ATP-binding cassette (ABC) transporter complex"/>
    <property type="evidence" value="ECO:0007669"/>
    <property type="project" value="InterPro"/>
</dbReference>
<protein>
    <submittedName>
        <fullName evidence="5">Putative spermidine/putrescine transport system ATP-binding protein</fullName>
    </submittedName>
</protein>
<dbReference type="PANTHER" id="PTHR42781">
    <property type="entry name" value="SPERMIDINE/PUTRESCINE IMPORT ATP-BINDING PROTEIN POTA"/>
    <property type="match status" value="1"/>
</dbReference>
<dbReference type="InterPro" id="IPR003439">
    <property type="entry name" value="ABC_transporter-like_ATP-bd"/>
</dbReference>
<evidence type="ECO:0000256" key="2">
    <source>
        <dbReference type="ARBA" id="ARBA00022741"/>
    </source>
</evidence>
<keyword evidence="1" id="KW-0813">Transport</keyword>
<evidence type="ECO:0000256" key="1">
    <source>
        <dbReference type="ARBA" id="ARBA00022448"/>
    </source>
</evidence>
<proteinExistence type="predicted"/>
<gene>
    <name evidence="5" type="ORF">SAMN05444390_101144</name>
</gene>
<accession>A0A1H5TQV9</accession>
<dbReference type="Pfam" id="PF08402">
    <property type="entry name" value="TOBE_2"/>
    <property type="match status" value="1"/>
</dbReference>
<dbReference type="Pfam" id="PF00005">
    <property type="entry name" value="ABC_tran"/>
    <property type="match status" value="1"/>
</dbReference>
<dbReference type="SUPFAM" id="SSF52540">
    <property type="entry name" value="P-loop containing nucleoside triphosphate hydrolases"/>
    <property type="match status" value="1"/>
</dbReference>
<evidence type="ECO:0000313" key="6">
    <source>
        <dbReference type="Proteomes" id="UP000236745"/>
    </source>
</evidence>
<reference evidence="5 6" key="1">
    <citation type="submission" date="2016-10" db="EMBL/GenBank/DDBJ databases">
        <authorList>
            <person name="de Groot N.N."/>
        </authorList>
    </citation>
    <scope>NUCLEOTIDE SEQUENCE [LARGE SCALE GENOMIC DNA]</scope>
    <source>
        <strain evidence="5 6">DSM 22012</strain>
    </source>
</reference>
<name>A0A1H5TQV9_9GAMM</name>